<dbReference type="Proteomes" id="UP000234857">
    <property type="component" value="Unassembled WGS sequence"/>
</dbReference>
<organism evidence="1 2">
    <name type="scientific">Muiribacterium halophilum</name>
    <dbReference type="NCBI Taxonomy" id="2053465"/>
    <lineage>
        <taxon>Bacteria</taxon>
        <taxon>Candidatus Muiribacteriota</taxon>
        <taxon>Candidatus Muiribacteriia</taxon>
        <taxon>Candidatus Muiribacteriales</taxon>
        <taxon>Candidatus Muiribacteriaceae</taxon>
        <taxon>Candidatus Muiribacterium</taxon>
    </lineage>
</organism>
<name>A0A2N5ZFV3_MUIH1</name>
<protein>
    <submittedName>
        <fullName evidence="1">Uncharacterized protein</fullName>
    </submittedName>
</protein>
<evidence type="ECO:0000313" key="1">
    <source>
        <dbReference type="EMBL" id="PLX17585.1"/>
    </source>
</evidence>
<dbReference type="AlphaFoldDB" id="A0A2N5ZFV3"/>
<proteinExistence type="predicted"/>
<comment type="caution">
    <text evidence="1">The sequence shown here is derived from an EMBL/GenBank/DDBJ whole genome shotgun (WGS) entry which is preliminary data.</text>
</comment>
<accession>A0A2N5ZFV3</accession>
<dbReference type="EMBL" id="PKTG01000085">
    <property type="protein sequence ID" value="PLX17585.1"/>
    <property type="molecule type" value="Genomic_DNA"/>
</dbReference>
<evidence type="ECO:0000313" key="2">
    <source>
        <dbReference type="Proteomes" id="UP000234857"/>
    </source>
</evidence>
<sequence length="176" mass="21073">MKRFILFIILILFNLNIFCFNNSVNSNINKLIRSLKDNGVYDICLIYDWGDGIKEEFDIRNYKQDIKHNYEYEGEYLVKVFLKTSKQGETKKFLINKKTVDYKKERIKYDLKVDIPKEIKQGTKIKLFADLLITEPDIIIKQDNSKEKLIELLGISPEQVDLKNINNKFFYHWYID</sequence>
<reference evidence="1 2" key="1">
    <citation type="submission" date="2017-11" db="EMBL/GenBank/DDBJ databases">
        <title>Genome-resolved metagenomics identifies genetic mobility, metabolic interactions, and unexpected diversity in perchlorate-reducing communities.</title>
        <authorList>
            <person name="Barnum T.P."/>
            <person name="Figueroa I.A."/>
            <person name="Carlstrom C.I."/>
            <person name="Lucas L.N."/>
            <person name="Engelbrektson A.L."/>
            <person name="Coates J.D."/>
        </authorList>
    </citation>
    <scope>NUCLEOTIDE SEQUENCE [LARGE SCALE GENOMIC DNA]</scope>
    <source>
        <strain evidence="1">BM706</strain>
    </source>
</reference>
<gene>
    <name evidence="1" type="ORF">C0601_07460</name>
</gene>